<dbReference type="EMBL" id="JASBWV010000003">
    <property type="protein sequence ID" value="KAJ9127148.1"/>
    <property type="molecule type" value="Genomic_DNA"/>
</dbReference>
<organism evidence="1 2">
    <name type="scientific">Naganishia onofrii</name>
    <dbReference type="NCBI Taxonomy" id="1851511"/>
    <lineage>
        <taxon>Eukaryota</taxon>
        <taxon>Fungi</taxon>
        <taxon>Dikarya</taxon>
        <taxon>Basidiomycota</taxon>
        <taxon>Agaricomycotina</taxon>
        <taxon>Tremellomycetes</taxon>
        <taxon>Filobasidiales</taxon>
        <taxon>Filobasidiaceae</taxon>
        <taxon>Naganishia</taxon>
    </lineage>
</organism>
<reference evidence="1" key="1">
    <citation type="submission" date="2023-04" db="EMBL/GenBank/DDBJ databases">
        <title>Draft Genome sequencing of Naganishia species isolated from polar environments using Oxford Nanopore Technology.</title>
        <authorList>
            <person name="Leo P."/>
            <person name="Venkateswaran K."/>
        </authorList>
    </citation>
    <scope>NUCLEOTIDE SEQUENCE</scope>
    <source>
        <strain evidence="1">DBVPG 5303</strain>
    </source>
</reference>
<evidence type="ECO:0000313" key="1">
    <source>
        <dbReference type="EMBL" id="KAJ9127148.1"/>
    </source>
</evidence>
<name>A0ACC2XSZ4_9TREE</name>
<accession>A0ACC2XSZ4</accession>
<protein>
    <submittedName>
        <fullName evidence="1">Uncharacterized protein</fullName>
    </submittedName>
</protein>
<keyword evidence="2" id="KW-1185">Reference proteome</keyword>
<evidence type="ECO:0000313" key="2">
    <source>
        <dbReference type="Proteomes" id="UP001234202"/>
    </source>
</evidence>
<proteinExistence type="predicted"/>
<dbReference type="Proteomes" id="UP001234202">
    <property type="component" value="Unassembled WGS sequence"/>
</dbReference>
<sequence>MAKHRFLHSIAFDGNCRGTREPGTSESVPLTDEEQHQLRQLIKQLSSSTSGQQFQEEDVVKALQVIRSMVRPIRKARKRENKESGRKGNSGRILPITGEHTTSAPLSPSDSRAITTQPIFSTYVPQLGCPLPLPLEPTHKEAFKLLLQSNAHQASDPFPIFPSRIAVSVASVTRESLLRAQEALYDILRVRSTLTYWLHFAEVEIDKPQREALIKAISKKEQLEDHSAEFTGKDGTLNKPVLDNGLERYTLYRYQPEICDRRSLKHLSTLVSVPRRPTFWEGVFDGLSSLKHDYRRESYEAEGNIISYSLCRGSGKEKEVSWIPKAWSRPKSAVNDLPVLCKSKALSASAESVHTTSWNSSGNTADVPFFTPSYGALRDDLVNAPSMFSRISIPSPTWVAAAVPAQTSATGPFATATSQSGHRIPLEHLVQTNTLWDKAPVFSASGMQSRLVGLSTFPSKIEWTSPTHAIQQTEARKTVEEDLYARFLSFVSSQVASSSPVSVDLEQTAASPYLVPLPVTNFKSHAEIFAVKSGIGKDSSLAMSIWRSHWEHQSALLISTDGSSKSEDSASVGVHIGTATPVELKGALPREWAAQGSYTAEWFAICYALWLSLDMQKPTNNLPSISGRSTLVFCTDSSGIITSITKPLRIFDKDASPLIKPWTNIVRLCRQMIAQLAQEGKDIKFTWMPRLSTIGLTRAHELADDVYGKIASSPTKQLKEKRTRQPFEVASETSILK</sequence>
<gene>
    <name evidence="1" type="ORF">QFC24_001385</name>
</gene>
<comment type="caution">
    <text evidence="1">The sequence shown here is derived from an EMBL/GenBank/DDBJ whole genome shotgun (WGS) entry which is preliminary data.</text>
</comment>